<dbReference type="OrthoDB" id="427096at2759"/>
<dbReference type="UniPathway" id="UPA00378"/>
<dbReference type="AlphaFoldDB" id="A0A553NBL6"/>
<feature type="transmembrane region" description="Helical" evidence="12">
    <location>
        <begin position="24"/>
        <end position="46"/>
    </location>
</feature>
<evidence type="ECO:0000256" key="1">
    <source>
        <dbReference type="ARBA" id="ARBA00004447"/>
    </source>
</evidence>
<dbReference type="EC" id="2.4.1.-" evidence="12"/>
<dbReference type="PANTHER" id="PTHR48438:SF1">
    <property type="entry name" value="ALPHA-(1,3)-FUCOSYLTRANSFERASE C-RELATED"/>
    <property type="match status" value="1"/>
</dbReference>
<keyword evidence="6 12" id="KW-0812">Transmembrane</keyword>
<organism evidence="15 16">
    <name type="scientific">Tigriopus californicus</name>
    <name type="common">Marine copepod</name>
    <dbReference type="NCBI Taxonomy" id="6832"/>
    <lineage>
        <taxon>Eukaryota</taxon>
        <taxon>Metazoa</taxon>
        <taxon>Ecdysozoa</taxon>
        <taxon>Arthropoda</taxon>
        <taxon>Crustacea</taxon>
        <taxon>Multicrustacea</taxon>
        <taxon>Hexanauplia</taxon>
        <taxon>Copepoda</taxon>
        <taxon>Harpacticoida</taxon>
        <taxon>Harpacticidae</taxon>
        <taxon>Tigriopus</taxon>
    </lineage>
</organism>
<dbReference type="EMBL" id="VCGU01000458">
    <property type="protein sequence ID" value="TRY62749.1"/>
    <property type="molecule type" value="Genomic_DNA"/>
</dbReference>
<evidence type="ECO:0000259" key="14">
    <source>
        <dbReference type="Pfam" id="PF17039"/>
    </source>
</evidence>
<evidence type="ECO:0000256" key="11">
    <source>
        <dbReference type="ARBA" id="ARBA00023180"/>
    </source>
</evidence>
<evidence type="ECO:0000256" key="6">
    <source>
        <dbReference type="ARBA" id="ARBA00022692"/>
    </source>
</evidence>
<keyword evidence="11" id="KW-0325">Glycoprotein</keyword>
<keyword evidence="8 12" id="KW-1133">Transmembrane helix</keyword>
<keyword evidence="10 12" id="KW-0472">Membrane</keyword>
<evidence type="ECO:0000256" key="7">
    <source>
        <dbReference type="ARBA" id="ARBA00022968"/>
    </source>
</evidence>
<reference evidence="15 16" key="1">
    <citation type="journal article" date="2018" name="Nat. Ecol. Evol.">
        <title>Genomic signatures of mitonuclear coevolution across populations of Tigriopus californicus.</title>
        <authorList>
            <person name="Barreto F.S."/>
            <person name="Watson E.T."/>
            <person name="Lima T.G."/>
            <person name="Willett C.S."/>
            <person name="Edmands S."/>
            <person name="Li W."/>
            <person name="Burton R.S."/>
        </authorList>
    </citation>
    <scope>NUCLEOTIDE SEQUENCE [LARGE SCALE GENOMIC DNA]</scope>
    <source>
        <strain evidence="15 16">San Diego</strain>
    </source>
</reference>
<sequence length="431" mass="51392">MNGCGGWHRFVASLRGVWTRKLSFLMRITFLLTFACLLLLTVSINLEEDMFAGFARPLTKVVGDVEMEVINHADHDHLTLVRDRQRNETQLKTILMWNDAYGERLYDIGHGREPFYRYKCPETRCYATANRSYLPNVQDFDALLIHQRSIDWDDMPAQRSPHQRYVHWLAESAQYVYMDVSKLNHYFNWTMTYRRDSDIYLPYGRFHQIKSHPMGEELDAYIKKFGQDNRHLARNRTEFKAAWFVSHCATQARREQYAKAMKKYMSVHIYGKCGRYQCDRKSGSKCYQEMESNYKFYLSFENSICNDYVTEKFFNVLKYNVIPVTFGAHNFSGIGPPHHAFISVFDYKSPKRLVAYLETLQNDDAKYAEYFWWKDFYEVRNDMADRAQSYCDLCQKLNDPKEPPKVYHDMKKWWISDSHCMKLRSSFYNQD</sequence>
<evidence type="ECO:0000313" key="16">
    <source>
        <dbReference type="Proteomes" id="UP000318571"/>
    </source>
</evidence>
<dbReference type="InterPro" id="IPR031481">
    <property type="entry name" value="Glyco_tran_10_N"/>
</dbReference>
<dbReference type="FunFam" id="3.40.50.11660:FF:000004">
    <property type="entry name" value="Glycoprotein 3-alpha-L-fucosyltransferase A"/>
    <property type="match status" value="1"/>
</dbReference>
<evidence type="ECO:0000256" key="10">
    <source>
        <dbReference type="ARBA" id="ARBA00023136"/>
    </source>
</evidence>
<comment type="similarity">
    <text evidence="3 12">Belongs to the glycosyltransferase 10 family.</text>
</comment>
<dbReference type="Pfam" id="PF00852">
    <property type="entry name" value="Glyco_transf_10"/>
    <property type="match status" value="1"/>
</dbReference>
<dbReference type="Gene3D" id="3.40.50.11660">
    <property type="entry name" value="Glycosyl transferase family 10, C-terminal domain"/>
    <property type="match status" value="1"/>
</dbReference>
<dbReference type="OMA" id="AERLECH"/>
<keyword evidence="16" id="KW-1185">Reference proteome</keyword>
<protein>
    <recommendedName>
        <fullName evidence="12">Fucosyltransferase</fullName>
        <ecNumber evidence="12">2.4.1.-</ecNumber>
    </recommendedName>
</protein>
<comment type="caution">
    <text evidence="15">The sequence shown here is derived from an EMBL/GenBank/DDBJ whole genome shotgun (WGS) entry which is preliminary data.</text>
</comment>
<comment type="pathway">
    <text evidence="2">Protein modification; protein glycosylation.</text>
</comment>
<feature type="domain" description="Fucosyltransferase C-terminal" evidence="13">
    <location>
        <begin position="240"/>
        <end position="413"/>
    </location>
</feature>
<keyword evidence="9 12" id="KW-0333">Golgi apparatus</keyword>
<keyword evidence="4 12" id="KW-0328">Glycosyltransferase</keyword>
<dbReference type="SUPFAM" id="SSF53756">
    <property type="entry name" value="UDP-Glycosyltransferase/glycogen phosphorylase"/>
    <property type="match status" value="1"/>
</dbReference>
<evidence type="ECO:0000256" key="12">
    <source>
        <dbReference type="RuleBase" id="RU003832"/>
    </source>
</evidence>
<evidence type="ECO:0000256" key="5">
    <source>
        <dbReference type="ARBA" id="ARBA00022679"/>
    </source>
</evidence>
<feature type="domain" description="Fucosyltransferase N-terminal" evidence="14">
    <location>
        <begin position="91"/>
        <end position="204"/>
    </location>
</feature>
<dbReference type="GO" id="GO:0008417">
    <property type="term" value="F:fucosyltransferase activity"/>
    <property type="evidence" value="ECO:0007669"/>
    <property type="project" value="InterPro"/>
</dbReference>
<dbReference type="InterPro" id="IPR001503">
    <property type="entry name" value="Glyco_trans_10"/>
</dbReference>
<accession>A0A553NBL6</accession>
<evidence type="ECO:0000259" key="13">
    <source>
        <dbReference type="Pfam" id="PF00852"/>
    </source>
</evidence>
<comment type="subcellular location">
    <subcellularLocation>
        <location evidence="1 12">Golgi apparatus</location>
        <location evidence="1 12">Golgi stack membrane</location>
        <topology evidence="1 12">Single-pass type II membrane protein</topology>
    </subcellularLocation>
</comment>
<evidence type="ECO:0000256" key="3">
    <source>
        <dbReference type="ARBA" id="ARBA00008919"/>
    </source>
</evidence>
<evidence type="ECO:0000256" key="8">
    <source>
        <dbReference type="ARBA" id="ARBA00022989"/>
    </source>
</evidence>
<evidence type="ECO:0000256" key="4">
    <source>
        <dbReference type="ARBA" id="ARBA00022676"/>
    </source>
</evidence>
<dbReference type="InterPro" id="IPR055270">
    <property type="entry name" value="Glyco_tran_10_C"/>
</dbReference>
<keyword evidence="5 12" id="KW-0808">Transferase</keyword>
<dbReference type="GO" id="GO:0032580">
    <property type="term" value="C:Golgi cisterna membrane"/>
    <property type="evidence" value="ECO:0007669"/>
    <property type="project" value="UniProtKB-SubCell"/>
</dbReference>
<dbReference type="Pfam" id="PF17039">
    <property type="entry name" value="Glyco_tran_10_N"/>
    <property type="match status" value="1"/>
</dbReference>
<dbReference type="PANTHER" id="PTHR48438">
    <property type="entry name" value="ALPHA-(1,3)-FUCOSYLTRANSFERASE C-RELATED"/>
    <property type="match status" value="1"/>
</dbReference>
<keyword evidence="7" id="KW-0735">Signal-anchor</keyword>
<evidence type="ECO:0000256" key="9">
    <source>
        <dbReference type="ARBA" id="ARBA00023034"/>
    </source>
</evidence>
<gene>
    <name evidence="15" type="ORF">TCAL_07941</name>
</gene>
<dbReference type="Proteomes" id="UP000318571">
    <property type="component" value="Chromosome 10"/>
</dbReference>
<proteinExistence type="inferred from homology"/>
<evidence type="ECO:0000313" key="15">
    <source>
        <dbReference type="EMBL" id="TRY62749.1"/>
    </source>
</evidence>
<name>A0A553NBL6_TIGCA</name>
<dbReference type="InterPro" id="IPR038577">
    <property type="entry name" value="GT10-like_C_sf"/>
</dbReference>
<evidence type="ECO:0000256" key="2">
    <source>
        <dbReference type="ARBA" id="ARBA00004922"/>
    </source>
</evidence>